<dbReference type="AlphaFoldDB" id="A0A8I0AAG1"/>
<comment type="subcellular location">
    <subcellularLocation>
        <location evidence="1 7">Cell membrane</location>
        <topology evidence="1 7">Multi-pass membrane protein</topology>
    </subcellularLocation>
</comment>
<dbReference type="CDD" id="cd06261">
    <property type="entry name" value="TM_PBP2"/>
    <property type="match status" value="1"/>
</dbReference>
<keyword evidence="3" id="KW-1003">Cell membrane</keyword>
<dbReference type="PROSITE" id="PS50928">
    <property type="entry name" value="ABC_TM1"/>
    <property type="match status" value="1"/>
</dbReference>
<dbReference type="Proteomes" id="UP000662088">
    <property type="component" value="Unassembled WGS sequence"/>
</dbReference>
<evidence type="ECO:0000256" key="6">
    <source>
        <dbReference type="ARBA" id="ARBA00023136"/>
    </source>
</evidence>
<keyword evidence="4 7" id="KW-0812">Transmembrane</keyword>
<name>A0A8I0AAG1_9CLOT</name>
<evidence type="ECO:0000256" key="4">
    <source>
        <dbReference type="ARBA" id="ARBA00022692"/>
    </source>
</evidence>
<dbReference type="Pfam" id="PF00528">
    <property type="entry name" value="BPD_transp_1"/>
    <property type="match status" value="1"/>
</dbReference>
<dbReference type="Gene3D" id="1.10.3720.10">
    <property type="entry name" value="MetI-like"/>
    <property type="match status" value="1"/>
</dbReference>
<evidence type="ECO:0000256" key="7">
    <source>
        <dbReference type="RuleBase" id="RU363032"/>
    </source>
</evidence>
<dbReference type="EMBL" id="JACOOQ010000018">
    <property type="protein sequence ID" value="MBC5640876.1"/>
    <property type="molecule type" value="Genomic_DNA"/>
</dbReference>
<evidence type="ECO:0000259" key="8">
    <source>
        <dbReference type="PROSITE" id="PS50928"/>
    </source>
</evidence>
<comment type="caution">
    <text evidence="9">The sequence shown here is derived from an EMBL/GenBank/DDBJ whole genome shotgun (WGS) entry which is preliminary data.</text>
</comment>
<dbReference type="GO" id="GO:0005886">
    <property type="term" value="C:plasma membrane"/>
    <property type="evidence" value="ECO:0007669"/>
    <property type="project" value="UniProtKB-SubCell"/>
</dbReference>
<feature type="transmembrane region" description="Helical" evidence="7">
    <location>
        <begin position="115"/>
        <end position="137"/>
    </location>
</feature>
<keyword evidence="10" id="KW-1185">Reference proteome</keyword>
<feature type="transmembrane region" description="Helical" evidence="7">
    <location>
        <begin position="245"/>
        <end position="263"/>
    </location>
</feature>
<protein>
    <submittedName>
        <fullName evidence="9">Carbohydrate ABC transporter permease</fullName>
    </submittedName>
</protein>
<dbReference type="RefSeq" id="WP_022212659.1">
    <property type="nucleotide sequence ID" value="NZ_JACOOQ010000018.1"/>
</dbReference>
<gene>
    <name evidence="9" type="ORF">H8R92_10665</name>
</gene>
<keyword evidence="5 7" id="KW-1133">Transmembrane helix</keyword>
<evidence type="ECO:0000313" key="9">
    <source>
        <dbReference type="EMBL" id="MBC5640876.1"/>
    </source>
</evidence>
<dbReference type="PANTHER" id="PTHR43744:SF8">
    <property type="entry name" value="SN-GLYCEROL-3-PHOSPHATE TRANSPORT SYSTEM PERMEASE PROTEIN UGPE"/>
    <property type="match status" value="1"/>
</dbReference>
<keyword evidence="2 7" id="KW-0813">Transport</keyword>
<comment type="similarity">
    <text evidence="7">Belongs to the binding-protein-dependent transport system permease family.</text>
</comment>
<feature type="transmembrane region" description="Helical" evidence="7">
    <location>
        <begin position="149"/>
        <end position="167"/>
    </location>
</feature>
<evidence type="ECO:0000256" key="1">
    <source>
        <dbReference type="ARBA" id="ARBA00004651"/>
    </source>
</evidence>
<evidence type="ECO:0000313" key="10">
    <source>
        <dbReference type="Proteomes" id="UP000662088"/>
    </source>
</evidence>
<dbReference type="PANTHER" id="PTHR43744">
    <property type="entry name" value="ABC TRANSPORTER PERMEASE PROTEIN MG189-RELATED-RELATED"/>
    <property type="match status" value="1"/>
</dbReference>
<dbReference type="GO" id="GO:0055085">
    <property type="term" value="P:transmembrane transport"/>
    <property type="evidence" value="ECO:0007669"/>
    <property type="project" value="InterPro"/>
</dbReference>
<evidence type="ECO:0000256" key="2">
    <source>
        <dbReference type="ARBA" id="ARBA00022448"/>
    </source>
</evidence>
<dbReference type="InterPro" id="IPR035906">
    <property type="entry name" value="MetI-like_sf"/>
</dbReference>
<feature type="transmembrane region" description="Helical" evidence="7">
    <location>
        <begin position="77"/>
        <end position="103"/>
    </location>
</feature>
<organism evidence="9 10">
    <name type="scientific">Clostridium lentum</name>
    <dbReference type="NCBI Taxonomy" id="2763037"/>
    <lineage>
        <taxon>Bacteria</taxon>
        <taxon>Bacillati</taxon>
        <taxon>Bacillota</taxon>
        <taxon>Clostridia</taxon>
        <taxon>Eubacteriales</taxon>
        <taxon>Clostridiaceae</taxon>
        <taxon>Clostridium</taxon>
    </lineage>
</organism>
<sequence length="279" mass="31115">MKKKIITLLLFILAMIMCFPIVFLLSGSIMGAAEIKEYLGPVLNDGSGYVTWSVLPKYATLRSYVELLLDTPKFFVMFWNSVGMTVSILIGQLVVSVTAAWGFARYEFPYKKLLFTLYIVLMLMPFQVTMLSTYLVLDKIKLINTAMSIVLPAVFSTFPVFIMYRFFISIPESIIECARLDGASEFKIFIKIGIPLGKPGIMSAMILGFLEYWNLIEQPLTFLKDKSLWPLSLYLPSIGLESADVAFAASAVTLITAIIVFFAGQSHLEQGIAATAVKE</sequence>
<feature type="domain" description="ABC transmembrane type-1" evidence="8">
    <location>
        <begin position="78"/>
        <end position="264"/>
    </location>
</feature>
<proteinExistence type="inferred from homology"/>
<evidence type="ECO:0000256" key="5">
    <source>
        <dbReference type="ARBA" id="ARBA00022989"/>
    </source>
</evidence>
<dbReference type="SUPFAM" id="SSF161098">
    <property type="entry name" value="MetI-like"/>
    <property type="match status" value="1"/>
</dbReference>
<accession>A0A8I0AAG1</accession>
<keyword evidence="6 7" id="KW-0472">Membrane</keyword>
<evidence type="ECO:0000256" key="3">
    <source>
        <dbReference type="ARBA" id="ARBA00022475"/>
    </source>
</evidence>
<feature type="transmembrane region" description="Helical" evidence="7">
    <location>
        <begin position="188"/>
        <end position="210"/>
    </location>
</feature>
<reference evidence="9" key="1">
    <citation type="submission" date="2020-08" db="EMBL/GenBank/DDBJ databases">
        <title>Genome public.</title>
        <authorList>
            <person name="Liu C."/>
            <person name="Sun Q."/>
        </authorList>
    </citation>
    <scope>NUCLEOTIDE SEQUENCE</scope>
    <source>
        <strain evidence="9">NSJ-42</strain>
    </source>
</reference>
<dbReference type="InterPro" id="IPR000515">
    <property type="entry name" value="MetI-like"/>
</dbReference>